<evidence type="ECO:0000313" key="2">
    <source>
        <dbReference type="EMBL" id="MBF8999674.1"/>
    </source>
</evidence>
<sequence>MTTDVFTLIVLYQSQKNAATKVTAFLFFGLVSASPAILGCFLPDLFLAAYPAVHTDLLYYPQSLLFLAAYPSVHYKP</sequence>
<keyword evidence="1" id="KW-0812">Transmembrane</keyword>
<feature type="transmembrane region" description="Helical" evidence="1">
    <location>
        <begin position="24"/>
        <end position="51"/>
    </location>
</feature>
<proteinExistence type="predicted"/>
<accession>A0ABS0GB96</accession>
<dbReference type="RefSeq" id="WP_196122694.1">
    <property type="nucleotide sequence ID" value="NZ_JADPMR010000001.1"/>
</dbReference>
<dbReference type="EMBL" id="JADPMR010000001">
    <property type="protein sequence ID" value="MBF8999674.1"/>
    <property type="molecule type" value="Genomic_DNA"/>
</dbReference>
<keyword evidence="1" id="KW-1133">Transmembrane helix</keyword>
<comment type="caution">
    <text evidence="2">The sequence shown here is derived from an EMBL/GenBank/DDBJ whole genome shotgun (WGS) entry which is preliminary data.</text>
</comment>
<organism evidence="2 3">
    <name type="scientific">Vibrio nitrifigilis</name>
    <dbReference type="NCBI Taxonomy" id="2789781"/>
    <lineage>
        <taxon>Bacteria</taxon>
        <taxon>Pseudomonadati</taxon>
        <taxon>Pseudomonadota</taxon>
        <taxon>Gammaproteobacteria</taxon>
        <taxon>Vibrionales</taxon>
        <taxon>Vibrionaceae</taxon>
        <taxon>Vibrio</taxon>
    </lineage>
</organism>
<keyword evidence="1" id="KW-0472">Membrane</keyword>
<dbReference type="Proteomes" id="UP000597206">
    <property type="component" value="Unassembled WGS sequence"/>
</dbReference>
<evidence type="ECO:0000256" key="1">
    <source>
        <dbReference type="SAM" id="Phobius"/>
    </source>
</evidence>
<protein>
    <submittedName>
        <fullName evidence="2">Uncharacterized protein</fullName>
    </submittedName>
</protein>
<gene>
    <name evidence="2" type="ORF">I1A42_03705</name>
</gene>
<name>A0ABS0GB96_9VIBR</name>
<reference evidence="2 3" key="1">
    <citation type="submission" date="2020-11" db="EMBL/GenBank/DDBJ databases">
        <title>Vibrio nitrifigilis sp. nov., a marine nitrogen-fixing bacterium isolated from the lagoon sediment of an islet inside an atoll.</title>
        <authorList>
            <person name="Wang L.-T."/>
            <person name="Shieh W.Y."/>
        </authorList>
    </citation>
    <scope>NUCLEOTIDE SEQUENCE [LARGE SCALE GENOMIC DNA]</scope>
    <source>
        <strain evidence="2 3">NFV-1</strain>
    </source>
</reference>
<keyword evidence="3" id="KW-1185">Reference proteome</keyword>
<evidence type="ECO:0000313" key="3">
    <source>
        <dbReference type="Proteomes" id="UP000597206"/>
    </source>
</evidence>